<dbReference type="PANTHER" id="PTHR15691">
    <property type="entry name" value="WASH COMPLEX SUBUNIT 5"/>
    <property type="match status" value="1"/>
</dbReference>
<dbReference type="GO" id="GO:0007032">
    <property type="term" value="P:endosome organization"/>
    <property type="evidence" value="ECO:0007669"/>
    <property type="project" value="TreeGrafter"/>
</dbReference>
<comment type="similarity">
    <text evidence="1">Belongs to the strumpellin family.</text>
</comment>
<dbReference type="EMBL" id="CAJEWN010000004">
    <property type="protein sequence ID" value="CAD2126012.1"/>
    <property type="molecule type" value="Genomic_DNA"/>
</dbReference>
<dbReference type="GO" id="GO:0030041">
    <property type="term" value="P:actin filament polymerization"/>
    <property type="evidence" value="ECO:0007669"/>
    <property type="project" value="TreeGrafter"/>
</dbReference>
<dbReference type="PANTHER" id="PTHR15691:SF6">
    <property type="entry name" value="WASH COMPLEX SUBUNIT 5"/>
    <property type="match status" value="1"/>
</dbReference>
<reference evidence="2 3" key="1">
    <citation type="submission" date="2020-08" db="EMBL/GenBank/DDBJ databases">
        <authorList>
            <person name="Koutsovoulos G."/>
            <person name="Danchin GJ E."/>
        </authorList>
    </citation>
    <scope>NUCLEOTIDE SEQUENCE [LARGE SCALE GENOMIC DNA]</scope>
</reference>
<dbReference type="Pfam" id="PF10266">
    <property type="entry name" value="Strumpellin"/>
    <property type="match status" value="2"/>
</dbReference>
<dbReference type="OrthoDB" id="565118at2759"/>
<dbReference type="GO" id="GO:0071203">
    <property type="term" value="C:WASH complex"/>
    <property type="evidence" value="ECO:0007669"/>
    <property type="project" value="InterPro"/>
</dbReference>
<dbReference type="GO" id="GO:0051125">
    <property type="term" value="P:regulation of actin nucleation"/>
    <property type="evidence" value="ECO:0007669"/>
    <property type="project" value="TreeGrafter"/>
</dbReference>
<organism evidence="2 3">
    <name type="scientific">Meloidogyne enterolobii</name>
    <name type="common">Root-knot nematode worm</name>
    <name type="synonym">Meloidogyne mayaguensis</name>
    <dbReference type="NCBI Taxonomy" id="390850"/>
    <lineage>
        <taxon>Eukaryota</taxon>
        <taxon>Metazoa</taxon>
        <taxon>Ecdysozoa</taxon>
        <taxon>Nematoda</taxon>
        <taxon>Chromadorea</taxon>
        <taxon>Rhabditida</taxon>
        <taxon>Tylenchina</taxon>
        <taxon>Tylenchomorpha</taxon>
        <taxon>Tylenchoidea</taxon>
        <taxon>Meloidogynidae</taxon>
        <taxon>Meloidogyninae</taxon>
        <taxon>Meloidogyne</taxon>
    </lineage>
</organism>
<gene>
    <name evidence="2" type="ORF">MENT_LOCUS1414</name>
</gene>
<dbReference type="GO" id="GO:0140285">
    <property type="term" value="P:endosome fission"/>
    <property type="evidence" value="ECO:0007669"/>
    <property type="project" value="TreeGrafter"/>
</dbReference>
<sequence length="1045" mass="120990">MQNVQLQQCLQTLHNQIITGNCLIAELYRLSLNTPFDFLNFQTSRFSKLLIDFSYFENRASFDKFTEQTEEGRQLEEKFFASFTPFLNSFARFIDQLYTFLTDFIDFSREYVDYWRELFTRFKCLDELELLSAQLLHILGLLLLLFDFKFPAVIRERIFVALYRLRMDFEASKLEILVNICRNRREPFEFCLATLGINAQFISQMILFLRFYKGPKTGWLENCVYICLYFEEGHQTLKNQFSIMRQLIDNYFNDRWILHFHVDFKVNLHEKWEGYKAANAALQNVRELWPISKLASSHLNIIQSPRFPSGLLSLEKFGNYKKIIDEFNTSLKWLILHSSPKVNPKLNLSSLIKKDVLLEALKKLAHFEFKFKQAENYLRSNWIESIEKLKQIIVNNLSQIIAFLPNSSLDSENAKRTGRIVTWLESVRSSINQLETNSSDNDKSIQLLENICTRISSVTSNQLSEKQQNLILHHSLEVANSDLRRLQNIYSLNVNENNDIWKENSLCELTDSSSTYLFLFVDENCSLIEKLLREDPLSVRFIFLKLTASVPGLFIHGPSTKIPELFAKQLSFFYYKVLEVKLRLVVQAIPRAIFEEMNNLNQYFSPDSQSVWVEKNRIEQFADLPRRRKLAELTYKISRLAMGIAQTCIKELGGDVEINPRALLSDGLCNELNKCLVIILSADLPPLNDNSSSSVFGVLERRRHLRLHQFRKAFLFVCEHVGIRNGIQIWAEQMHSVTRDCLARKLADEQMPSPNYGPSTAVSLSTLPEMNVGRFFDFMLTITKPNLCIYNPSESTWRSVSDRSLKFAYTGFASLENWMLSGLATLTGLILHNEINAISKKLSSKNFTDILNSCSNSIQLDLSSIQKYFNQKNVPSTQFAIDGNSKEFFLSIAKIGQLFILLANLHVFVDAEVQSQLGIVWKAASKFWSSLEIDVSSNSQIPELSETLYLRSNELVDLLPKFVFIKSSKSQLFLLATLLHFLQFGSTTISTNKRREFLDSFAVIQGCFLLLKGNGLIWKNLPYLNFNKNSRLPKFLFNNYPLKIK</sequence>
<dbReference type="Proteomes" id="UP000580250">
    <property type="component" value="Unassembled WGS sequence"/>
</dbReference>
<name>A0A6V7TM94_MELEN</name>
<proteinExistence type="inferred from homology"/>
<evidence type="ECO:0000256" key="1">
    <source>
        <dbReference type="ARBA" id="ARBA00006224"/>
    </source>
</evidence>
<dbReference type="InterPro" id="IPR019393">
    <property type="entry name" value="WASH_strumpellin"/>
</dbReference>
<accession>A0A6V7TM94</accession>
<protein>
    <submittedName>
        <fullName evidence="2">Uncharacterized protein</fullName>
    </submittedName>
</protein>
<evidence type="ECO:0000313" key="3">
    <source>
        <dbReference type="Proteomes" id="UP000580250"/>
    </source>
</evidence>
<comment type="caution">
    <text evidence="2">The sequence shown here is derived from an EMBL/GenBank/DDBJ whole genome shotgun (WGS) entry which is preliminary data.</text>
</comment>
<dbReference type="AlphaFoldDB" id="A0A6V7TM94"/>
<dbReference type="GO" id="GO:0005768">
    <property type="term" value="C:endosome"/>
    <property type="evidence" value="ECO:0007669"/>
    <property type="project" value="TreeGrafter"/>
</dbReference>
<evidence type="ECO:0000313" key="2">
    <source>
        <dbReference type="EMBL" id="CAD2126012.1"/>
    </source>
</evidence>